<dbReference type="InterPro" id="IPR036397">
    <property type="entry name" value="RNaseH_sf"/>
</dbReference>
<dbReference type="RefSeq" id="WP_382746112.1">
    <property type="nucleotide sequence ID" value="NZ_BAAAWU010000001.1"/>
</dbReference>
<dbReference type="InterPro" id="IPR001584">
    <property type="entry name" value="Integrase_cat-core"/>
</dbReference>
<comment type="caution">
    <text evidence="3">The sequence shown here is derived from an EMBL/GenBank/DDBJ whole genome shotgun (WGS) entry which is preliminary data.</text>
</comment>
<reference evidence="3 4" key="1">
    <citation type="submission" date="2024-09" db="EMBL/GenBank/DDBJ databases">
        <authorList>
            <person name="Sun Q."/>
            <person name="Mori K."/>
        </authorList>
    </citation>
    <scope>NUCLEOTIDE SEQUENCE [LARGE SCALE GENOMIC DNA]</scope>
    <source>
        <strain evidence="3 4">JCM 4414</strain>
    </source>
</reference>
<dbReference type="SUPFAM" id="SSF53098">
    <property type="entry name" value="Ribonuclease H-like"/>
    <property type="match status" value="1"/>
</dbReference>
<dbReference type="Pfam" id="PF09299">
    <property type="entry name" value="Mu-transpos_C"/>
    <property type="match status" value="1"/>
</dbReference>
<dbReference type="PROSITE" id="PS50994">
    <property type="entry name" value="INTEGRASE"/>
    <property type="match status" value="1"/>
</dbReference>
<dbReference type="EMBL" id="JBHMCT010000020">
    <property type="protein sequence ID" value="MFB9558375.1"/>
    <property type="molecule type" value="Genomic_DNA"/>
</dbReference>
<dbReference type="InterPro" id="IPR015378">
    <property type="entry name" value="Transposase-like_Mu_C"/>
</dbReference>
<feature type="compositionally biased region" description="Low complexity" evidence="1">
    <location>
        <begin position="548"/>
        <end position="562"/>
    </location>
</feature>
<evidence type="ECO:0000313" key="4">
    <source>
        <dbReference type="Proteomes" id="UP001589716"/>
    </source>
</evidence>
<evidence type="ECO:0000259" key="2">
    <source>
        <dbReference type="PROSITE" id="PS50994"/>
    </source>
</evidence>
<feature type="region of interest" description="Disordered" evidence="1">
    <location>
        <begin position="86"/>
        <end position="108"/>
    </location>
</feature>
<organism evidence="3 4">
    <name type="scientific">Streptomyces roseoviridis</name>
    <dbReference type="NCBI Taxonomy" id="67361"/>
    <lineage>
        <taxon>Bacteria</taxon>
        <taxon>Bacillati</taxon>
        <taxon>Actinomycetota</taxon>
        <taxon>Actinomycetes</taxon>
        <taxon>Kitasatosporales</taxon>
        <taxon>Streptomycetaceae</taxon>
        <taxon>Streptomyces</taxon>
    </lineage>
</organism>
<feature type="domain" description="Integrase catalytic" evidence="2">
    <location>
        <begin position="142"/>
        <end position="359"/>
    </location>
</feature>
<accession>A0ABV5QXX9</accession>
<name>A0ABV5QXX9_9ACTN</name>
<gene>
    <name evidence="3" type="ORF">ACFFTP_29855</name>
</gene>
<sequence length="571" mass="61303">MRRLLALRAERRLSRGHVRLAGECLGVSERTVWRWLAEASRSPQAALRPGERSGDRFKITREIRVLLAYWHGNASAVHRQLVARAETGPHGHGGQPTTTAASAASPAGAPPVAVPLLDPVPSLSTFLRAVRRDLTAGERAGLAAGPDAARAHDVFGKRAASWRNHIWEADHVQAPLLVDADGDLVRPWVTWFIDTATKVITGTAVTPGVPSRASVLAALRAAVLREEPYGPAGGTPEQVGVDRGKDFLSTAVITAFGTMGVTVKDLPAYSPHLKGTVENLNRAVDRMLFAALPGYTLTPTKHRSGRRSKGAVRKPETSGAMSFQDFTAEVLAWTHWWNTEHRPQALSGRTPLEAWQADPTPVTDIPAADLWTFTLEDDGRARKLTSHGERWRGRTYIAPWMTGQAGRTVTVRYMPHHDHEIDICAANGKYLGPAHLADAATPEQLKALRTARAERARRLRAEVKAAETLRRQRFAPATTAGPAQRLGALTCAQAGDELAAAEHTDASKLALPDLIPPAAPPADWRTPASLAALTTPGPPVRYPYGHDGASAPDGPGGRAAPPTTDEDGDAS</sequence>
<dbReference type="Proteomes" id="UP001589716">
    <property type="component" value="Unassembled WGS sequence"/>
</dbReference>
<evidence type="ECO:0000256" key="1">
    <source>
        <dbReference type="SAM" id="MobiDB-lite"/>
    </source>
</evidence>
<evidence type="ECO:0000313" key="3">
    <source>
        <dbReference type="EMBL" id="MFB9558375.1"/>
    </source>
</evidence>
<proteinExistence type="predicted"/>
<feature type="compositionally biased region" description="Low complexity" evidence="1">
    <location>
        <begin position="95"/>
        <end position="107"/>
    </location>
</feature>
<protein>
    <submittedName>
        <fullName evidence="3">Mu transposase C-terminal domain-containing protein</fullName>
    </submittedName>
</protein>
<feature type="region of interest" description="Disordered" evidence="1">
    <location>
        <begin position="520"/>
        <end position="571"/>
    </location>
</feature>
<dbReference type="Gene3D" id="3.30.420.10">
    <property type="entry name" value="Ribonuclease H-like superfamily/Ribonuclease H"/>
    <property type="match status" value="1"/>
</dbReference>
<dbReference type="InterPro" id="IPR012337">
    <property type="entry name" value="RNaseH-like_sf"/>
</dbReference>
<keyword evidence="4" id="KW-1185">Reference proteome</keyword>